<accession>A0A914S5N6</accession>
<keyword evidence="1" id="KW-1185">Reference proteome</keyword>
<dbReference type="Proteomes" id="UP000887564">
    <property type="component" value="Unplaced"/>
</dbReference>
<evidence type="ECO:0000313" key="2">
    <source>
        <dbReference type="WBParaSite" id="PEQ_0001413601-mRNA-1"/>
    </source>
</evidence>
<reference evidence="2" key="1">
    <citation type="submission" date="2022-11" db="UniProtKB">
        <authorList>
            <consortium name="WormBaseParasite"/>
        </authorList>
    </citation>
    <scope>IDENTIFICATION</scope>
</reference>
<organism evidence="1 2">
    <name type="scientific">Parascaris equorum</name>
    <name type="common">Equine roundworm</name>
    <dbReference type="NCBI Taxonomy" id="6256"/>
    <lineage>
        <taxon>Eukaryota</taxon>
        <taxon>Metazoa</taxon>
        <taxon>Ecdysozoa</taxon>
        <taxon>Nematoda</taxon>
        <taxon>Chromadorea</taxon>
        <taxon>Rhabditida</taxon>
        <taxon>Spirurina</taxon>
        <taxon>Ascaridomorpha</taxon>
        <taxon>Ascaridoidea</taxon>
        <taxon>Ascarididae</taxon>
        <taxon>Parascaris</taxon>
    </lineage>
</organism>
<dbReference type="AlphaFoldDB" id="A0A914S5N6"/>
<protein>
    <submittedName>
        <fullName evidence="2">Uncharacterized protein</fullName>
    </submittedName>
</protein>
<name>A0A914S5N6_PAREQ</name>
<sequence length="91" mass="10692">MLDEAGSLIYLTVPEIRRFWPPLRSLETLHDSIKFSQLDQFLERLMTIRTPLPSPPKTPISRDNIDNGKNQILWRNVRGFGYEDACWLYLS</sequence>
<dbReference type="WBParaSite" id="PEQ_0001413601-mRNA-1">
    <property type="protein sequence ID" value="PEQ_0001413601-mRNA-1"/>
    <property type="gene ID" value="PEQ_0001413601"/>
</dbReference>
<evidence type="ECO:0000313" key="1">
    <source>
        <dbReference type="Proteomes" id="UP000887564"/>
    </source>
</evidence>
<proteinExistence type="predicted"/>